<dbReference type="InterPro" id="IPR004099">
    <property type="entry name" value="Pyr_nucl-diS_OxRdtase_dimer"/>
</dbReference>
<evidence type="ECO:0000313" key="15">
    <source>
        <dbReference type="Proteomes" id="UP000298656"/>
    </source>
</evidence>
<dbReference type="SUPFAM" id="SSF51905">
    <property type="entry name" value="FAD/NAD(P)-binding domain"/>
    <property type="match status" value="1"/>
</dbReference>
<dbReference type="Pfam" id="PF02852">
    <property type="entry name" value="Pyr_redox_dim"/>
    <property type="match status" value="1"/>
</dbReference>
<dbReference type="PRINTS" id="PR00411">
    <property type="entry name" value="PNDRDTASEI"/>
</dbReference>
<accession>A0A4P8IXC4</accession>
<name>A0A4P8IXC4_9BURK</name>
<keyword evidence="9" id="KW-0547">Nucleotide-binding</keyword>
<dbReference type="KEGG" id="tvl:FAZ95_28325"/>
<evidence type="ECO:0000256" key="7">
    <source>
        <dbReference type="ARBA" id="ARBA00023284"/>
    </source>
</evidence>
<evidence type="ECO:0000256" key="5">
    <source>
        <dbReference type="ARBA" id="ARBA00023002"/>
    </source>
</evidence>
<dbReference type="GO" id="GO:0003955">
    <property type="term" value="F:NAD(P)H dehydrogenase (quinone) activity"/>
    <property type="evidence" value="ECO:0007669"/>
    <property type="project" value="TreeGrafter"/>
</dbReference>
<dbReference type="InterPro" id="IPR036188">
    <property type="entry name" value="FAD/NAD-bd_sf"/>
</dbReference>
<feature type="domain" description="Pyridine nucleotide-disulphide oxidoreductase dimerisation" evidence="12">
    <location>
        <begin position="345"/>
        <end position="450"/>
    </location>
</feature>
<evidence type="ECO:0000256" key="10">
    <source>
        <dbReference type="PIRSR" id="PIRSR000350-4"/>
    </source>
</evidence>
<evidence type="ECO:0000256" key="1">
    <source>
        <dbReference type="ARBA" id="ARBA00007532"/>
    </source>
</evidence>
<dbReference type="EMBL" id="CP040078">
    <property type="protein sequence ID" value="QCP53007.1"/>
    <property type="molecule type" value="Genomic_DNA"/>
</dbReference>
<dbReference type="Pfam" id="PF07992">
    <property type="entry name" value="Pyr_redox_2"/>
    <property type="match status" value="1"/>
</dbReference>
<feature type="disulfide bond" description="Redox-active" evidence="10">
    <location>
        <begin position="42"/>
        <end position="47"/>
    </location>
</feature>
<evidence type="ECO:0000256" key="2">
    <source>
        <dbReference type="ARBA" id="ARBA00022630"/>
    </source>
</evidence>
<keyword evidence="3 9" id="KW-0274">FAD</keyword>
<dbReference type="InterPro" id="IPR012999">
    <property type="entry name" value="Pyr_OxRdtase_I_AS"/>
</dbReference>
<dbReference type="PANTHER" id="PTHR43014">
    <property type="entry name" value="MERCURIC REDUCTASE"/>
    <property type="match status" value="1"/>
</dbReference>
<comment type="cofactor">
    <cofactor evidence="9">
        <name>FAD</name>
        <dbReference type="ChEBI" id="CHEBI:57692"/>
    </cofactor>
    <text evidence="9">Binds 1 FAD per subunit.</text>
</comment>
<dbReference type="PRINTS" id="PR00368">
    <property type="entry name" value="FADPNR"/>
</dbReference>
<evidence type="ECO:0000256" key="9">
    <source>
        <dbReference type="PIRSR" id="PIRSR000350-3"/>
    </source>
</evidence>
<dbReference type="Gene3D" id="3.30.390.30">
    <property type="match status" value="1"/>
</dbReference>
<dbReference type="Gene3D" id="3.50.50.60">
    <property type="entry name" value="FAD/NAD(P)-binding domain"/>
    <property type="match status" value="2"/>
</dbReference>
<dbReference type="OrthoDB" id="178496at2"/>
<dbReference type="NCBIfam" id="NF004992">
    <property type="entry name" value="PRK06370.1-4"/>
    <property type="match status" value="1"/>
</dbReference>
<keyword evidence="4" id="KW-0521">NADP</keyword>
<dbReference type="SUPFAM" id="SSF55424">
    <property type="entry name" value="FAD/NAD-linked reductases, dimerisation (C-terminal) domain"/>
    <property type="match status" value="1"/>
</dbReference>
<dbReference type="InterPro" id="IPR023753">
    <property type="entry name" value="FAD/NAD-binding_dom"/>
</dbReference>
<feature type="binding site" evidence="9">
    <location>
        <position position="267"/>
    </location>
    <ligand>
        <name>NAD(+)</name>
        <dbReference type="ChEBI" id="CHEBI:57540"/>
    </ligand>
</feature>
<evidence type="ECO:0000256" key="8">
    <source>
        <dbReference type="PIRSR" id="PIRSR000350-2"/>
    </source>
</evidence>
<dbReference type="AlphaFoldDB" id="A0A4P8IXC4"/>
<reference evidence="14 15" key="1">
    <citation type="submission" date="2019-05" db="EMBL/GenBank/DDBJ databases">
        <title>Burkholderia sp. DHOD12, isolated from subtropical forest soil.</title>
        <authorList>
            <person name="Gao Z.-H."/>
            <person name="Qiu L.-H."/>
        </authorList>
    </citation>
    <scope>NUCLEOTIDE SEQUENCE [LARGE SCALE GENOMIC DNA]</scope>
    <source>
        <strain evidence="14 15">DHOD12</strain>
    </source>
</reference>
<feature type="active site" description="Proton acceptor" evidence="8">
    <location>
        <position position="441"/>
    </location>
</feature>
<gene>
    <name evidence="14" type="ORF">FAZ95_28325</name>
</gene>
<dbReference type="NCBIfam" id="NF004990">
    <property type="entry name" value="PRK06370.1-1"/>
    <property type="match status" value="1"/>
</dbReference>
<keyword evidence="15" id="KW-1185">Reference proteome</keyword>
<evidence type="ECO:0000256" key="6">
    <source>
        <dbReference type="ARBA" id="ARBA00023157"/>
    </source>
</evidence>
<keyword evidence="9" id="KW-0520">NAD</keyword>
<evidence type="ECO:0000256" key="11">
    <source>
        <dbReference type="RuleBase" id="RU003691"/>
    </source>
</evidence>
<dbReference type="GO" id="GO:0016668">
    <property type="term" value="F:oxidoreductase activity, acting on a sulfur group of donors, NAD(P) as acceptor"/>
    <property type="evidence" value="ECO:0007669"/>
    <property type="project" value="InterPro"/>
</dbReference>
<keyword evidence="5 11" id="KW-0560">Oxidoreductase</keyword>
<evidence type="ECO:0000259" key="12">
    <source>
        <dbReference type="Pfam" id="PF02852"/>
    </source>
</evidence>
<dbReference type="RefSeq" id="WP_137335778.1">
    <property type="nucleotide sequence ID" value="NZ_CP040078.1"/>
</dbReference>
<feature type="binding site" evidence="9">
    <location>
        <position position="308"/>
    </location>
    <ligand>
        <name>FAD</name>
        <dbReference type="ChEBI" id="CHEBI:57692"/>
    </ligand>
</feature>
<organism evidence="14 15">
    <name type="scientific">Trinickia violacea</name>
    <dbReference type="NCBI Taxonomy" id="2571746"/>
    <lineage>
        <taxon>Bacteria</taxon>
        <taxon>Pseudomonadati</taxon>
        <taxon>Pseudomonadota</taxon>
        <taxon>Betaproteobacteria</taxon>
        <taxon>Burkholderiales</taxon>
        <taxon>Burkholderiaceae</taxon>
        <taxon>Trinickia</taxon>
    </lineage>
</organism>
<evidence type="ECO:0000256" key="3">
    <source>
        <dbReference type="ARBA" id="ARBA00022827"/>
    </source>
</evidence>
<keyword evidence="6" id="KW-1015">Disulfide bond</keyword>
<dbReference type="PANTHER" id="PTHR43014:SF2">
    <property type="entry name" value="MERCURIC REDUCTASE"/>
    <property type="match status" value="1"/>
</dbReference>
<comment type="similarity">
    <text evidence="1 11">Belongs to the class-I pyridine nucleotide-disulfide oxidoreductase family.</text>
</comment>
<feature type="binding site" evidence="9">
    <location>
        <position position="200"/>
    </location>
    <ligand>
        <name>NAD(+)</name>
        <dbReference type="ChEBI" id="CHEBI:57540"/>
    </ligand>
</feature>
<dbReference type="PIRSF" id="PIRSF000350">
    <property type="entry name" value="Mercury_reductase_MerA"/>
    <property type="match status" value="1"/>
</dbReference>
<evidence type="ECO:0000259" key="13">
    <source>
        <dbReference type="Pfam" id="PF07992"/>
    </source>
</evidence>
<dbReference type="PROSITE" id="PS00076">
    <property type="entry name" value="PYRIDINE_REDOX_1"/>
    <property type="match status" value="1"/>
</dbReference>
<dbReference type="InterPro" id="IPR001100">
    <property type="entry name" value="Pyr_nuc-diS_OxRdtase"/>
</dbReference>
<dbReference type="Proteomes" id="UP000298656">
    <property type="component" value="Chromosome 2"/>
</dbReference>
<keyword evidence="7 11" id="KW-0676">Redox-active center</keyword>
<feature type="binding site" evidence="9">
    <location>
        <position position="51"/>
    </location>
    <ligand>
        <name>FAD</name>
        <dbReference type="ChEBI" id="CHEBI:57692"/>
    </ligand>
</feature>
<feature type="domain" description="FAD/NAD(P)-binding" evidence="13">
    <location>
        <begin position="7"/>
        <end position="321"/>
    </location>
</feature>
<dbReference type="GO" id="GO:0050660">
    <property type="term" value="F:flavin adenine dinucleotide binding"/>
    <property type="evidence" value="ECO:0007669"/>
    <property type="project" value="TreeGrafter"/>
</dbReference>
<dbReference type="InterPro" id="IPR016156">
    <property type="entry name" value="FAD/NAD-linked_Rdtase_dimer_sf"/>
</dbReference>
<feature type="binding site" evidence="9">
    <location>
        <begin position="177"/>
        <end position="184"/>
    </location>
    <ligand>
        <name>NAD(+)</name>
        <dbReference type="ChEBI" id="CHEBI:57540"/>
    </ligand>
</feature>
<protein>
    <submittedName>
        <fullName evidence="14">FAD-containing oxidoreductase</fullName>
    </submittedName>
</protein>
<sequence length="459" mass="49577">MTQRFEAVIIGTGQAGPALAARLSGAGMKIAVVERGRFGGTCVNTGCIPTKTLVASAYAAHLARRGEEYGVMTGGPVTVDMKKVKARKDQISQRSSGNVEKWVRGQANCTVYQGHARFESAHTVRVGDALLEAERIFINVGGRALVPPMPGLDHVPYFTNSTMMDVDFLPEHLIVVGGSYIGLEFGQMYRRFGSKVTIVERGPRLIHREDEDVSQAVRDILEAEGIDVQLDSNCLSARRDGSNVVVGLDCSNGAREAAGTHLLLAVGRVPNTDDLGLEKAGVETDAHGYIKVDEHLRTNVPGVWAMGDCNGRGAFTHTAYNDYEIIAANLLDNDPRKVSDRIPAYALFVDPPLGRVGMTLNEAKQSGRKLLVGTRPMTRVGRAVEKGESLGFMKVIVDADTKRILGASILGVTGDEVVHSLLDVMYANAPYTTISRAMHIHPTVTELVPTLLQDLHPLE</sequence>
<evidence type="ECO:0000256" key="4">
    <source>
        <dbReference type="ARBA" id="ARBA00022857"/>
    </source>
</evidence>
<keyword evidence="2 11" id="KW-0285">Flavoprotein</keyword>
<evidence type="ECO:0000313" key="14">
    <source>
        <dbReference type="EMBL" id="QCP53007.1"/>
    </source>
</evidence>
<proteinExistence type="inferred from homology"/>